<evidence type="ECO:0000256" key="2">
    <source>
        <dbReference type="ARBA" id="ARBA00022670"/>
    </source>
</evidence>
<reference evidence="8 9" key="1">
    <citation type="submission" date="2013-10" db="EMBL/GenBank/DDBJ databases">
        <title>Salinisphaera japonica YTM-1 Genome Sequencing.</title>
        <authorList>
            <person name="Lai Q."/>
            <person name="Li C."/>
            <person name="Shao Z."/>
        </authorList>
    </citation>
    <scope>NUCLEOTIDE SEQUENCE [LARGE SCALE GENOMIC DNA]</scope>
    <source>
        <strain evidence="8 9">YTM-1</strain>
    </source>
</reference>
<dbReference type="InterPro" id="IPR055210">
    <property type="entry name" value="CtpA/B_N"/>
</dbReference>
<dbReference type="Proteomes" id="UP000285310">
    <property type="component" value="Unassembled WGS sequence"/>
</dbReference>
<dbReference type="Gene3D" id="3.30.750.44">
    <property type="match status" value="1"/>
</dbReference>
<dbReference type="Pfam" id="PF17820">
    <property type="entry name" value="PDZ_6"/>
    <property type="match status" value="1"/>
</dbReference>
<sequence>MKRRSTRGAGWPVDAIFDRIQDDRRPAFCACAARLEINDMTIRQSASLGLFIACLLSGLPAVAQAQPAEDTATDPPADTKPQQAPGPADDAANDTAAADETDKTSAPTLPLKTLRKFTALLNQIEAGYVEPVDDETLLDNAIHGMVSRLDPHSAYLDPEEYEALKDATSGQFGGLGLKVQMESGYLQVVSPIDDTPAAKAGIQPGDMIVEIDGQPVKGLTMPEAIKAMRGDAGSKISLTILRDGQDKPMTLELERADIEVASVNSRVLGDHYGYLRITQFAEDTGDNLEKALDQLKQDTDNTLRGVVLDLRSNPGGILTAAVDVSDLFLEDGTIVTIRGRAAEAEHVFKATPGDALSAAPIVVLVNEGTASAAEIVAGALQDDRRAVVMGRDTFGKGSVQTVLPLNDGSALKLTTARYYTPSGRSIQAEGITPDIALASVKITPADRTAGFGYSEADLPGALTNTGAAGDTTTPAATTLAPDTEQGSDDDTTDPAGDQAAGETSPGNKPAKPSAASSKSDSESEAEAKADDEQSLAEKDYGLYEALTLLRGLYTLRPADEGNNETETPAADAPRKDARRWGDVRSGQG</sequence>
<dbReference type="InterPro" id="IPR041489">
    <property type="entry name" value="PDZ_6"/>
</dbReference>
<name>A0A423PTT7_9GAMM</name>
<keyword evidence="4 5" id="KW-0720">Serine protease</keyword>
<dbReference type="InterPro" id="IPR004447">
    <property type="entry name" value="Peptidase_S41A"/>
</dbReference>
<dbReference type="GO" id="GO:0030288">
    <property type="term" value="C:outer membrane-bounded periplasmic space"/>
    <property type="evidence" value="ECO:0007669"/>
    <property type="project" value="TreeGrafter"/>
</dbReference>
<dbReference type="Gene3D" id="3.90.226.10">
    <property type="entry name" value="2-enoyl-CoA Hydratase, Chain A, domain 1"/>
    <property type="match status" value="1"/>
</dbReference>
<dbReference type="CDD" id="cd07560">
    <property type="entry name" value="Peptidase_S41_CPP"/>
    <property type="match status" value="1"/>
</dbReference>
<feature type="compositionally biased region" description="Low complexity" evidence="6">
    <location>
        <begin position="508"/>
        <end position="518"/>
    </location>
</feature>
<dbReference type="SMART" id="SM00245">
    <property type="entry name" value="TSPc"/>
    <property type="match status" value="1"/>
</dbReference>
<dbReference type="InterPro" id="IPR036034">
    <property type="entry name" value="PDZ_sf"/>
</dbReference>
<feature type="compositionally biased region" description="Low complexity" evidence="6">
    <location>
        <begin position="88"/>
        <end position="98"/>
    </location>
</feature>
<dbReference type="CDD" id="cd06782">
    <property type="entry name" value="cpPDZ_CPP-like"/>
    <property type="match status" value="1"/>
</dbReference>
<evidence type="ECO:0000313" key="8">
    <source>
        <dbReference type="EMBL" id="ROO28942.1"/>
    </source>
</evidence>
<protein>
    <submittedName>
        <fullName evidence="8">Peptidase S41</fullName>
    </submittedName>
</protein>
<dbReference type="GO" id="GO:0006508">
    <property type="term" value="P:proteolysis"/>
    <property type="evidence" value="ECO:0007669"/>
    <property type="project" value="UniProtKB-KW"/>
</dbReference>
<dbReference type="FunFam" id="2.30.42.10:FF:000063">
    <property type="entry name" value="Peptidase, S41 family"/>
    <property type="match status" value="1"/>
</dbReference>
<feature type="domain" description="PDZ" evidence="7">
    <location>
        <begin position="161"/>
        <end position="229"/>
    </location>
</feature>
<dbReference type="AlphaFoldDB" id="A0A423PTT7"/>
<dbReference type="SMART" id="SM00228">
    <property type="entry name" value="PDZ"/>
    <property type="match status" value="1"/>
</dbReference>
<dbReference type="PROSITE" id="PS50106">
    <property type="entry name" value="PDZ"/>
    <property type="match status" value="1"/>
</dbReference>
<feature type="compositionally biased region" description="Low complexity" evidence="6">
    <location>
        <begin position="462"/>
        <end position="483"/>
    </location>
</feature>
<dbReference type="GO" id="GO:0007165">
    <property type="term" value="P:signal transduction"/>
    <property type="evidence" value="ECO:0007669"/>
    <property type="project" value="TreeGrafter"/>
</dbReference>
<comment type="similarity">
    <text evidence="1 5">Belongs to the peptidase S41A family.</text>
</comment>
<dbReference type="EMBL" id="AYKG01000018">
    <property type="protein sequence ID" value="ROO28942.1"/>
    <property type="molecule type" value="Genomic_DNA"/>
</dbReference>
<feature type="compositionally biased region" description="Basic and acidic residues" evidence="6">
    <location>
        <begin position="519"/>
        <end position="538"/>
    </location>
</feature>
<dbReference type="NCBIfam" id="TIGR00225">
    <property type="entry name" value="prc"/>
    <property type="match status" value="1"/>
</dbReference>
<evidence type="ECO:0000256" key="5">
    <source>
        <dbReference type="RuleBase" id="RU004404"/>
    </source>
</evidence>
<accession>A0A423PTT7</accession>
<keyword evidence="2 5" id="KW-0645">Protease</keyword>
<dbReference type="Pfam" id="PF03572">
    <property type="entry name" value="Peptidase_S41"/>
    <property type="match status" value="1"/>
</dbReference>
<evidence type="ECO:0000256" key="1">
    <source>
        <dbReference type="ARBA" id="ARBA00009179"/>
    </source>
</evidence>
<dbReference type="Gene3D" id="2.30.42.10">
    <property type="match status" value="1"/>
</dbReference>
<feature type="compositionally biased region" description="Basic and acidic residues" evidence="6">
    <location>
        <begin position="572"/>
        <end position="582"/>
    </location>
</feature>
<dbReference type="GO" id="GO:0004175">
    <property type="term" value="F:endopeptidase activity"/>
    <property type="evidence" value="ECO:0007669"/>
    <property type="project" value="TreeGrafter"/>
</dbReference>
<feature type="region of interest" description="Disordered" evidence="6">
    <location>
        <begin position="66"/>
        <end position="107"/>
    </location>
</feature>
<dbReference type="InParanoid" id="A0A423PTT7"/>
<comment type="caution">
    <text evidence="8">The sequence shown here is derived from an EMBL/GenBank/DDBJ whole genome shotgun (WGS) entry which is preliminary data.</text>
</comment>
<dbReference type="InterPro" id="IPR001478">
    <property type="entry name" value="PDZ"/>
</dbReference>
<evidence type="ECO:0000313" key="9">
    <source>
        <dbReference type="Proteomes" id="UP000285310"/>
    </source>
</evidence>
<evidence type="ECO:0000256" key="4">
    <source>
        <dbReference type="ARBA" id="ARBA00022825"/>
    </source>
</evidence>
<dbReference type="InterPro" id="IPR005151">
    <property type="entry name" value="Tail-specific_protease"/>
</dbReference>
<dbReference type="InterPro" id="IPR029045">
    <property type="entry name" value="ClpP/crotonase-like_dom_sf"/>
</dbReference>
<dbReference type="PANTHER" id="PTHR32060">
    <property type="entry name" value="TAIL-SPECIFIC PROTEASE"/>
    <property type="match status" value="1"/>
</dbReference>
<feature type="region of interest" description="Disordered" evidence="6">
    <location>
        <begin position="462"/>
        <end position="538"/>
    </location>
</feature>
<evidence type="ECO:0000256" key="6">
    <source>
        <dbReference type="SAM" id="MobiDB-lite"/>
    </source>
</evidence>
<gene>
    <name evidence="8" type="ORF">SAJA_07160</name>
</gene>
<dbReference type="GO" id="GO:0008236">
    <property type="term" value="F:serine-type peptidase activity"/>
    <property type="evidence" value="ECO:0007669"/>
    <property type="project" value="UniProtKB-KW"/>
</dbReference>
<dbReference type="FunFam" id="3.90.226.10:FF:000029">
    <property type="entry name" value="Peptidase, S41 family"/>
    <property type="match status" value="1"/>
</dbReference>
<dbReference type="PANTHER" id="PTHR32060:SF30">
    <property type="entry name" value="CARBOXY-TERMINAL PROCESSING PROTEASE CTPA"/>
    <property type="match status" value="1"/>
</dbReference>
<keyword evidence="3 5" id="KW-0378">Hydrolase</keyword>
<evidence type="ECO:0000259" key="7">
    <source>
        <dbReference type="PROSITE" id="PS50106"/>
    </source>
</evidence>
<organism evidence="8 9">
    <name type="scientific">Salinisphaera japonica YTM-1</name>
    <dbReference type="NCBI Taxonomy" id="1209778"/>
    <lineage>
        <taxon>Bacteria</taxon>
        <taxon>Pseudomonadati</taxon>
        <taxon>Pseudomonadota</taxon>
        <taxon>Gammaproteobacteria</taxon>
        <taxon>Salinisphaerales</taxon>
        <taxon>Salinisphaeraceae</taxon>
        <taxon>Salinisphaera</taxon>
    </lineage>
</organism>
<keyword evidence="9" id="KW-1185">Reference proteome</keyword>
<feature type="region of interest" description="Disordered" evidence="6">
    <location>
        <begin position="555"/>
        <end position="588"/>
    </location>
</feature>
<dbReference type="Pfam" id="PF22694">
    <property type="entry name" value="CtpB_N-like"/>
    <property type="match status" value="1"/>
</dbReference>
<dbReference type="SUPFAM" id="SSF52096">
    <property type="entry name" value="ClpP/crotonase"/>
    <property type="match status" value="1"/>
</dbReference>
<dbReference type="SUPFAM" id="SSF50156">
    <property type="entry name" value="PDZ domain-like"/>
    <property type="match status" value="1"/>
</dbReference>
<evidence type="ECO:0000256" key="3">
    <source>
        <dbReference type="ARBA" id="ARBA00022801"/>
    </source>
</evidence>
<proteinExistence type="inferred from homology"/>